<dbReference type="InterPro" id="IPR005225">
    <property type="entry name" value="Small_GTP-bd"/>
</dbReference>
<dbReference type="Pfam" id="PF25461">
    <property type="entry name" value="Beta-barrel_SelB"/>
    <property type="match status" value="1"/>
</dbReference>
<evidence type="ECO:0000256" key="3">
    <source>
        <dbReference type="ARBA" id="ARBA00022741"/>
    </source>
</evidence>
<dbReference type="InterPro" id="IPR009000">
    <property type="entry name" value="Transl_B-barrel_sf"/>
</dbReference>
<dbReference type="PANTHER" id="PTHR43721:SF22">
    <property type="entry name" value="ELONGATION FACTOR TU, MITOCHONDRIAL"/>
    <property type="match status" value="1"/>
</dbReference>
<dbReference type="Gene3D" id="1.10.10.10">
    <property type="entry name" value="Winged helix-like DNA-binding domain superfamily/Winged helix DNA-binding domain"/>
    <property type="match status" value="1"/>
</dbReference>
<dbReference type="PROSITE" id="PS51722">
    <property type="entry name" value="G_TR_2"/>
    <property type="match status" value="1"/>
</dbReference>
<dbReference type="AlphaFoldDB" id="A0A1U7CRS2"/>
<evidence type="ECO:0000256" key="5">
    <source>
        <dbReference type="ARBA" id="ARBA00023134"/>
    </source>
</evidence>
<dbReference type="Proteomes" id="UP000186309">
    <property type="component" value="Chromosome"/>
</dbReference>
<dbReference type="OrthoDB" id="9804504at2"/>
<dbReference type="CDD" id="cd04171">
    <property type="entry name" value="SelB"/>
    <property type="match status" value="1"/>
</dbReference>
<keyword evidence="4" id="KW-0648">Protein biosynthesis</keyword>
<dbReference type="InterPro" id="IPR004535">
    <property type="entry name" value="Transl_elong_SelB"/>
</dbReference>
<dbReference type="PANTHER" id="PTHR43721">
    <property type="entry name" value="ELONGATION FACTOR TU-RELATED"/>
    <property type="match status" value="1"/>
</dbReference>
<accession>A0A1U7CRS2</accession>
<dbReference type="GO" id="GO:0003924">
    <property type="term" value="F:GTPase activity"/>
    <property type="evidence" value="ECO:0007669"/>
    <property type="project" value="InterPro"/>
</dbReference>
<dbReference type="InterPro" id="IPR036390">
    <property type="entry name" value="WH_DNA-bd_sf"/>
</dbReference>
<dbReference type="EMBL" id="CP019082">
    <property type="protein sequence ID" value="APW61644.1"/>
    <property type="molecule type" value="Genomic_DNA"/>
</dbReference>
<dbReference type="GO" id="GO:0003746">
    <property type="term" value="F:translation elongation factor activity"/>
    <property type="evidence" value="ECO:0007669"/>
    <property type="project" value="UniProtKB-KW"/>
</dbReference>
<keyword evidence="7" id="KW-0251">Elongation factor</keyword>
<dbReference type="Gene3D" id="3.40.50.300">
    <property type="entry name" value="P-loop containing nucleotide triphosphate hydrolases"/>
    <property type="match status" value="1"/>
</dbReference>
<dbReference type="InterPro" id="IPR036388">
    <property type="entry name" value="WH-like_DNA-bd_sf"/>
</dbReference>
<reference evidence="8" key="1">
    <citation type="submission" date="2016-12" db="EMBL/GenBank/DDBJ databases">
        <title>Comparative genomics of four Isosphaeraceae planctomycetes: a common pool of plasmids and glycoside hydrolase genes.</title>
        <authorList>
            <person name="Ivanova A."/>
        </authorList>
    </citation>
    <scope>NUCLEOTIDE SEQUENCE [LARGE SCALE GENOMIC DNA]</scope>
    <source>
        <strain evidence="8">PX4</strain>
    </source>
</reference>
<dbReference type="Gene3D" id="2.40.30.10">
    <property type="entry name" value="Translation factors"/>
    <property type="match status" value="1"/>
</dbReference>
<dbReference type="NCBIfam" id="TIGR00231">
    <property type="entry name" value="small_GTP"/>
    <property type="match status" value="1"/>
</dbReference>
<dbReference type="InterPro" id="IPR031157">
    <property type="entry name" value="G_TR_CS"/>
</dbReference>
<dbReference type="STRING" id="1387353.BSF38_03169"/>
<evidence type="ECO:0000259" key="6">
    <source>
        <dbReference type="PROSITE" id="PS51722"/>
    </source>
</evidence>
<dbReference type="SUPFAM" id="SSF46785">
    <property type="entry name" value="Winged helix' DNA-binding domain"/>
    <property type="match status" value="2"/>
</dbReference>
<dbReference type="GO" id="GO:0001514">
    <property type="term" value="P:selenocysteine incorporation"/>
    <property type="evidence" value="ECO:0007669"/>
    <property type="project" value="InterPro"/>
</dbReference>
<dbReference type="InterPro" id="IPR050055">
    <property type="entry name" value="EF-Tu_GTPase"/>
</dbReference>
<keyword evidence="5" id="KW-0342">GTP-binding</keyword>
<gene>
    <name evidence="7" type="primary">selB</name>
    <name evidence="7" type="ORF">BSF38_03169</name>
</gene>
<dbReference type="InterPro" id="IPR015191">
    <property type="entry name" value="SelB_WHD4"/>
</dbReference>
<keyword evidence="8" id="KW-1185">Reference proteome</keyword>
<dbReference type="InterPro" id="IPR057335">
    <property type="entry name" value="Beta-barrel_SelB"/>
</dbReference>
<evidence type="ECO:0000256" key="2">
    <source>
        <dbReference type="ARBA" id="ARBA00022490"/>
    </source>
</evidence>
<dbReference type="InterPro" id="IPR009001">
    <property type="entry name" value="Transl_elong_EF1A/Init_IF2_C"/>
</dbReference>
<dbReference type="Pfam" id="PF00009">
    <property type="entry name" value="GTP_EFTU"/>
    <property type="match status" value="1"/>
</dbReference>
<keyword evidence="2" id="KW-0963">Cytoplasm</keyword>
<evidence type="ECO:0000313" key="7">
    <source>
        <dbReference type="EMBL" id="APW61644.1"/>
    </source>
</evidence>
<dbReference type="NCBIfam" id="TIGR00475">
    <property type="entry name" value="selB"/>
    <property type="match status" value="1"/>
</dbReference>
<dbReference type="SUPFAM" id="SSF50447">
    <property type="entry name" value="Translation proteins"/>
    <property type="match status" value="1"/>
</dbReference>
<dbReference type="GO" id="GO:0005525">
    <property type="term" value="F:GTP binding"/>
    <property type="evidence" value="ECO:0007669"/>
    <property type="project" value="UniProtKB-KW"/>
</dbReference>
<evidence type="ECO:0000256" key="4">
    <source>
        <dbReference type="ARBA" id="ARBA00022917"/>
    </source>
</evidence>
<evidence type="ECO:0000313" key="8">
    <source>
        <dbReference type="Proteomes" id="UP000186309"/>
    </source>
</evidence>
<dbReference type="Gene3D" id="1.10.10.2770">
    <property type="match status" value="1"/>
</dbReference>
<dbReference type="PROSITE" id="PS00301">
    <property type="entry name" value="G_TR_1"/>
    <property type="match status" value="1"/>
</dbReference>
<dbReference type="CDD" id="cd15491">
    <property type="entry name" value="selB_III"/>
    <property type="match status" value="1"/>
</dbReference>
<sequence>MAGDERDLVLGTAGHIDHGKTALVRALTGVDADRLPEEKARGITIDLGFAALDLGPHRLALVDVPGHERFIRNMLAGASGLDLALLVAAADDSVMPQTREHLEILSLLDLSGGVVVLTKCDLADPSWLALVEDEVRELVRGTFLESAEVVRTSATSGLGIDELKAALARLCATAPDRRDPGLFRMAVDRSFTLAGHGAVATGTVASGSAAVGDELVWHPEGRAVRVRGLHRHGRAVEHVGRGSRAAVNLAGVHHEEVSRGQELAAPGYLQATRVLSVEVRESGLAPRPLRHRGRYRVHLGTAEVAATLALLEDRPADGSPRLAQLVLAEPVVAVYGQPFVVREESPPATLGGGRVLQPVARRIRRRDLATVARLGRLRSPDPVERMRVALAFQGLEPATDRALCARTGVAVGEVGPILDRLAAAGELVEVPVGPRRSIRIPAELAADLEDRVLRALKRLHEARPRQSAIPRARIAAELPDLPGEALAAGLVDRLKARGAVVADARAAALAGFEPRLSQGERRLKSELADAIRDGGASPPDAAELAAMGGTRAAVVPELLALLRDEQRVVEVGPGLYLDADVEADLRRKVADRLADGSALAMGDLRDLVGTTRKYAVPLGEHLDRIGLTVREGDVRRLKNSGICK</sequence>
<dbReference type="GO" id="GO:0005737">
    <property type="term" value="C:cytoplasm"/>
    <property type="evidence" value="ECO:0007669"/>
    <property type="project" value="UniProtKB-SubCell"/>
</dbReference>
<dbReference type="InterPro" id="IPR000795">
    <property type="entry name" value="T_Tr_GTP-bd_dom"/>
</dbReference>
<dbReference type="SUPFAM" id="SSF52540">
    <property type="entry name" value="P-loop containing nucleoside triphosphate hydrolases"/>
    <property type="match status" value="1"/>
</dbReference>
<dbReference type="Pfam" id="PF09107">
    <property type="entry name" value="WHD_3rd_SelB"/>
    <property type="match status" value="1"/>
</dbReference>
<feature type="domain" description="Tr-type G" evidence="6">
    <location>
        <begin position="5"/>
        <end position="176"/>
    </location>
</feature>
<evidence type="ECO:0000256" key="1">
    <source>
        <dbReference type="ARBA" id="ARBA00004496"/>
    </source>
</evidence>
<proteinExistence type="predicted"/>
<organism evidence="7 8">
    <name type="scientific">Paludisphaera borealis</name>
    <dbReference type="NCBI Taxonomy" id="1387353"/>
    <lineage>
        <taxon>Bacteria</taxon>
        <taxon>Pseudomonadati</taxon>
        <taxon>Planctomycetota</taxon>
        <taxon>Planctomycetia</taxon>
        <taxon>Isosphaerales</taxon>
        <taxon>Isosphaeraceae</taxon>
        <taxon>Paludisphaera</taxon>
    </lineage>
</organism>
<dbReference type="GO" id="GO:0003723">
    <property type="term" value="F:RNA binding"/>
    <property type="evidence" value="ECO:0007669"/>
    <property type="project" value="InterPro"/>
</dbReference>
<dbReference type="SUPFAM" id="SSF50465">
    <property type="entry name" value="EF-Tu/eEF-1alpha/eIF2-gamma C-terminal domain"/>
    <property type="match status" value="1"/>
</dbReference>
<dbReference type="RefSeq" id="WP_076347158.1">
    <property type="nucleotide sequence ID" value="NZ_CP019082.1"/>
</dbReference>
<dbReference type="InterPro" id="IPR027417">
    <property type="entry name" value="P-loop_NTPase"/>
</dbReference>
<dbReference type="KEGG" id="pbor:BSF38_03169"/>
<name>A0A1U7CRS2_9BACT</name>
<keyword evidence="3" id="KW-0547">Nucleotide-binding</keyword>
<comment type="subcellular location">
    <subcellularLocation>
        <location evidence="1">Cytoplasm</location>
    </subcellularLocation>
</comment>
<protein>
    <submittedName>
        <fullName evidence="7">Selenocysteine-specific elongation factor</fullName>
    </submittedName>
</protein>